<dbReference type="AlphaFoldDB" id="A0A939DHG3"/>
<feature type="domain" description="HTH tetR-type" evidence="4">
    <location>
        <begin position="20"/>
        <end position="80"/>
    </location>
</feature>
<dbReference type="InterPro" id="IPR039538">
    <property type="entry name" value="BetI_C"/>
</dbReference>
<keyword evidence="1" id="KW-0678">Repressor</keyword>
<evidence type="ECO:0000313" key="6">
    <source>
        <dbReference type="Proteomes" id="UP000664303"/>
    </source>
</evidence>
<accession>A0A939DHG3</accession>
<name>A0A939DHG3_9GAMM</name>
<dbReference type="RefSeq" id="WP_206561037.1">
    <property type="nucleotide sequence ID" value="NZ_JAFKCZ010000009.1"/>
</dbReference>
<dbReference type="GO" id="GO:0003677">
    <property type="term" value="F:DNA binding"/>
    <property type="evidence" value="ECO:0007669"/>
    <property type="project" value="UniProtKB-UniRule"/>
</dbReference>
<dbReference type="Pfam" id="PF00440">
    <property type="entry name" value="TetR_N"/>
    <property type="match status" value="1"/>
</dbReference>
<organism evidence="5 6">
    <name type="scientific">Parahaliea mediterranea</name>
    <dbReference type="NCBI Taxonomy" id="651086"/>
    <lineage>
        <taxon>Bacteria</taxon>
        <taxon>Pseudomonadati</taxon>
        <taxon>Pseudomonadota</taxon>
        <taxon>Gammaproteobacteria</taxon>
        <taxon>Cellvibrionales</taxon>
        <taxon>Halieaceae</taxon>
        <taxon>Parahaliea</taxon>
    </lineage>
</organism>
<evidence type="ECO:0000256" key="2">
    <source>
        <dbReference type="ARBA" id="ARBA00023125"/>
    </source>
</evidence>
<proteinExistence type="predicted"/>
<dbReference type="Pfam" id="PF13977">
    <property type="entry name" value="TetR_C_6"/>
    <property type="match status" value="1"/>
</dbReference>
<evidence type="ECO:0000256" key="1">
    <source>
        <dbReference type="ARBA" id="ARBA00022491"/>
    </source>
</evidence>
<reference evidence="5" key="1">
    <citation type="submission" date="2021-02" db="EMBL/GenBank/DDBJ databases">
        <title>PHA producing bacteria isolated from coastal sediment in Guangdong, Shenzhen.</title>
        <authorList>
            <person name="Zheng W."/>
            <person name="Yu S."/>
            <person name="Huang Y."/>
        </authorList>
    </citation>
    <scope>NUCLEOTIDE SEQUENCE</scope>
    <source>
        <strain evidence="5">TN14-10</strain>
    </source>
</reference>
<evidence type="ECO:0000259" key="4">
    <source>
        <dbReference type="PROSITE" id="PS50977"/>
    </source>
</evidence>
<dbReference type="Proteomes" id="UP000664303">
    <property type="component" value="Unassembled WGS sequence"/>
</dbReference>
<comment type="caution">
    <text evidence="5">The sequence shown here is derived from an EMBL/GenBank/DDBJ whole genome shotgun (WGS) entry which is preliminary data.</text>
</comment>
<keyword evidence="2 3" id="KW-0238">DNA-binding</keyword>
<dbReference type="PROSITE" id="PS50977">
    <property type="entry name" value="HTH_TETR_2"/>
    <property type="match status" value="1"/>
</dbReference>
<dbReference type="SUPFAM" id="SSF46689">
    <property type="entry name" value="Homeodomain-like"/>
    <property type="match status" value="1"/>
</dbReference>
<dbReference type="InterPro" id="IPR001647">
    <property type="entry name" value="HTH_TetR"/>
</dbReference>
<gene>
    <name evidence="5" type="ORF">JYP50_13335</name>
</gene>
<dbReference type="EMBL" id="JAFKCZ010000009">
    <property type="protein sequence ID" value="MBN7797587.1"/>
    <property type="molecule type" value="Genomic_DNA"/>
</dbReference>
<dbReference type="Gene3D" id="1.10.357.10">
    <property type="entry name" value="Tetracycline Repressor, domain 2"/>
    <property type="match status" value="1"/>
</dbReference>
<evidence type="ECO:0000256" key="3">
    <source>
        <dbReference type="PROSITE-ProRule" id="PRU00335"/>
    </source>
</evidence>
<sequence length="203" mass="23010">MTSAIDKNLAQQESLSEKGRQRRARVLAEAKRILLEEGMDGLALRKVAKQIDIKLGHLQYYFPTRDDLLEAIFREEWERDEAILLEAESLEGIGQVLASLMKAWAGDRGKVYLMLTLRSLYDERFRALKEEIYQTFYQDLVNLLAGVHPGKSKTDLLAKAKVITSMIDGAMIQNHSGSASNRRKQLERLYADLAELATEVAGR</sequence>
<evidence type="ECO:0000313" key="5">
    <source>
        <dbReference type="EMBL" id="MBN7797587.1"/>
    </source>
</evidence>
<dbReference type="InterPro" id="IPR009057">
    <property type="entry name" value="Homeodomain-like_sf"/>
</dbReference>
<feature type="DNA-binding region" description="H-T-H motif" evidence="3">
    <location>
        <begin position="43"/>
        <end position="62"/>
    </location>
</feature>
<protein>
    <submittedName>
        <fullName evidence="5">TetR/AcrR family transcriptional regulator</fullName>
    </submittedName>
</protein>
<keyword evidence="6" id="KW-1185">Reference proteome</keyword>